<name>A0ABQ5LND9_9RHOB</name>
<evidence type="ECO:0000313" key="8">
    <source>
        <dbReference type="Proteomes" id="UP001144205"/>
    </source>
</evidence>
<dbReference type="GO" id="GO:0016787">
    <property type="term" value="F:hydrolase activity"/>
    <property type="evidence" value="ECO:0007669"/>
    <property type="project" value="UniProtKB-KW"/>
</dbReference>
<dbReference type="CDD" id="cd07398">
    <property type="entry name" value="MPP_YbbF-LpxH"/>
    <property type="match status" value="1"/>
</dbReference>
<keyword evidence="7" id="KW-0378">Hydrolase</keyword>
<keyword evidence="3" id="KW-0479">Metal-binding</keyword>
<evidence type="ECO:0000313" key="7">
    <source>
        <dbReference type="EMBL" id="GKY86525.1"/>
    </source>
</evidence>
<keyword evidence="2" id="KW-0997">Cell inner membrane</keyword>
<evidence type="ECO:0000256" key="2">
    <source>
        <dbReference type="ARBA" id="ARBA00022519"/>
    </source>
</evidence>
<dbReference type="Pfam" id="PF00149">
    <property type="entry name" value="Metallophos"/>
    <property type="match status" value="1"/>
</dbReference>
<dbReference type="PANTHER" id="PTHR34990">
    <property type="entry name" value="UDP-2,3-DIACYLGLUCOSAMINE HYDROLASE-RELATED"/>
    <property type="match status" value="1"/>
</dbReference>
<comment type="caution">
    <text evidence="7">The sequence shown here is derived from an EMBL/GenBank/DDBJ whole genome shotgun (WGS) entry which is preliminary data.</text>
</comment>
<dbReference type="InterPro" id="IPR043461">
    <property type="entry name" value="LpxH-like"/>
</dbReference>
<evidence type="ECO:0000259" key="6">
    <source>
        <dbReference type="Pfam" id="PF00149"/>
    </source>
</evidence>
<evidence type="ECO:0000256" key="3">
    <source>
        <dbReference type="ARBA" id="ARBA00022723"/>
    </source>
</evidence>
<accession>A0ABQ5LND9</accession>
<keyword evidence="1" id="KW-1003">Cell membrane</keyword>
<evidence type="ECO:0000256" key="1">
    <source>
        <dbReference type="ARBA" id="ARBA00022475"/>
    </source>
</evidence>
<keyword evidence="8" id="KW-1185">Reference proteome</keyword>
<reference evidence="7" key="1">
    <citation type="journal article" date="2023" name="Int. J. Syst. Evol. Microbiol.">
        <title>Sinisalibacter aestuarii sp. nov., isolated from estuarine sediment of the Arakawa River.</title>
        <authorList>
            <person name="Arafat S.T."/>
            <person name="Hirano S."/>
            <person name="Sato A."/>
            <person name="Takeuchi K."/>
            <person name="Yasuda T."/>
            <person name="Terahara T."/>
            <person name="Hamada M."/>
            <person name="Kobayashi T."/>
        </authorList>
    </citation>
    <scope>NUCLEOTIDE SEQUENCE</scope>
    <source>
        <strain evidence="7">B-399</strain>
    </source>
</reference>
<organism evidence="7 8">
    <name type="scientific">Sinisalibacter aestuarii</name>
    <dbReference type="NCBI Taxonomy" id="2949426"/>
    <lineage>
        <taxon>Bacteria</taxon>
        <taxon>Pseudomonadati</taxon>
        <taxon>Pseudomonadota</taxon>
        <taxon>Alphaproteobacteria</taxon>
        <taxon>Rhodobacterales</taxon>
        <taxon>Roseobacteraceae</taxon>
        <taxon>Sinisalibacter</taxon>
    </lineage>
</organism>
<feature type="domain" description="Calcineurin-like phosphoesterase" evidence="6">
    <location>
        <begin position="13"/>
        <end position="215"/>
    </location>
</feature>
<gene>
    <name evidence="7" type="ORF">STA1M1_03940</name>
</gene>
<dbReference type="SUPFAM" id="SSF56300">
    <property type="entry name" value="Metallo-dependent phosphatases"/>
    <property type="match status" value="1"/>
</dbReference>
<dbReference type="InterPro" id="IPR029052">
    <property type="entry name" value="Metallo-depent_PP-like"/>
</dbReference>
<sequence length="275" mass="30753">MSSRAQPPMPRQMRSLFLSDFHLGARACRPREILDFLYAHEAETIYLVGDIFDLWHGGHIHWTPVHDAVIGELERRARSGVRVIYLAGNHDAPFRKPGAMKVPSGWELREAVAHRAADERRYLVLHGDQCDPRFLRWHWMTRLGSRADAAIRGLDAWLGRRLGRRDPGRSQTTLERLISTFNGLFVMGGAFERRLVALAGAAGMQGVICGHSHKPGLHKVGETLFANCGDWVDSFTALAEDESGSLHLIEWASSPFERPAPRPLAEPGMVGGERI</sequence>
<keyword evidence="4" id="KW-0472">Membrane</keyword>
<dbReference type="PANTHER" id="PTHR34990:SF2">
    <property type="entry name" value="BLL8164 PROTEIN"/>
    <property type="match status" value="1"/>
</dbReference>
<protein>
    <submittedName>
        <fullName evidence="7">UDP-2,3-diacylglucosamine hydrolase</fullName>
    </submittedName>
</protein>
<keyword evidence="5" id="KW-0464">Manganese</keyword>
<dbReference type="Gene3D" id="3.60.21.10">
    <property type="match status" value="1"/>
</dbReference>
<evidence type="ECO:0000256" key="4">
    <source>
        <dbReference type="ARBA" id="ARBA00023136"/>
    </source>
</evidence>
<dbReference type="InterPro" id="IPR004843">
    <property type="entry name" value="Calcineurin-like_PHP"/>
</dbReference>
<dbReference type="Proteomes" id="UP001144205">
    <property type="component" value="Unassembled WGS sequence"/>
</dbReference>
<evidence type="ECO:0000256" key="5">
    <source>
        <dbReference type="ARBA" id="ARBA00023211"/>
    </source>
</evidence>
<dbReference type="EMBL" id="BROH01000001">
    <property type="protein sequence ID" value="GKY86525.1"/>
    <property type="molecule type" value="Genomic_DNA"/>
</dbReference>
<dbReference type="RefSeq" id="WP_281840491.1">
    <property type="nucleotide sequence ID" value="NZ_BROH01000001.1"/>
</dbReference>
<proteinExistence type="predicted"/>